<dbReference type="PANTHER" id="PTHR43757:SF2">
    <property type="entry name" value="AMINOMETHYLTRANSFERASE, MITOCHONDRIAL"/>
    <property type="match status" value="1"/>
</dbReference>
<dbReference type="InterPro" id="IPR028896">
    <property type="entry name" value="GcvT/YgfZ/DmdA"/>
</dbReference>
<evidence type="ECO:0000259" key="1">
    <source>
        <dbReference type="Pfam" id="PF01571"/>
    </source>
</evidence>
<dbReference type="InterPro" id="IPR006222">
    <property type="entry name" value="GCVT_N"/>
</dbReference>
<gene>
    <name evidence="2" type="ORF">METZ01_LOCUS311927</name>
</gene>
<dbReference type="Gene3D" id="3.30.1360.120">
    <property type="entry name" value="Probable tRNA modification gtpase trme, domain 1"/>
    <property type="match status" value="1"/>
</dbReference>
<name>A0A382NCZ2_9ZZZZ</name>
<dbReference type="InterPro" id="IPR027266">
    <property type="entry name" value="TrmE/GcvT-like"/>
</dbReference>
<accession>A0A382NCZ2</accession>
<feature type="domain" description="GCVT N-terminal" evidence="1">
    <location>
        <begin position="59"/>
        <end position="288"/>
    </location>
</feature>
<dbReference type="SUPFAM" id="SSF103025">
    <property type="entry name" value="Folate-binding domain"/>
    <property type="match status" value="1"/>
</dbReference>
<proteinExistence type="predicted"/>
<dbReference type="PANTHER" id="PTHR43757">
    <property type="entry name" value="AMINOMETHYLTRANSFERASE"/>
    <property type="match status" value="1"/>
</dbReference>
<evidence type="ECO:0000313" key="2">
    <source>
        <dbReference type="EMBL" id="SVC59073.1"/>
    </source>
</evidence>
<feature type="non-terminal residue" evidence="2">
    <location>
        <position position="296"/>
    </location>
</feature>
<sequence length="296" mass="33721">MHDALKKLRFSVVPLPVEENRPVELARTMSVHPLTYQELPYDPEYSLYAGRLNPEKLSNATPDEMYWKVRQEIIFRHTGEHPFEISGPDALKLLQRIFPRDVSKVKKGRCSYQFACYHDGGMITDGLLLRVDDDRYWFAQADGDLFSWYKAHAEGLDVTISDPDVWVSQIQGPRSLALLENLIDGPMPDSWRYFDWAEVTIAGEQLIISRTGFTNELGWEIYFRPENNIEMLGDLILAEGSKMGMILTATPGFRCRRIEAGLLSAGQDFTQTTTPFAVGLARFIDFEKGDFVGRTA</sequence>
<dbReference type="AlphaFoldDB" id="A0A382NCZ2"/>
<dbReference type="PIRSF" id="PIRSF006487">
    <property type="entry name" value="GcvT"/>
    <property type="match status" value="1"/>
</dbReference>
<reference evidence="2" key="1">
    <citation type="submission" date="2018-05" db="EMBL/GenBank/DDBJ databases">
        <authorList>
            <person name="Lanie J.A."/>
            <person name="Ng W.-L."/>
            <person name="Kazmierczak K.M."/>
            <person name="Andrzejewski T.M."/>
            <person name="Davidsen T.M."/>
            <person name="Wayne K.J."/>
            <person name="Tettelin H."/>
            <person name="Glass J.I."/>
            <person name="Rusch D."/>
            <person name="Podicherti R."/>
            <person name="Tsui H.-C.T."/>
            <person name="Winkler M.E."/>
        </authorList>
    </citation>
    <scope>NUCLEOTIDE SEQUENCE</scope>
</reference>
<dbReference type="Pfam" id="PF01571">
    <property type="entry name" value="GCV_T"/>
    <property type="match status" value="1"/>
</dbReference>
<protein>
    <recommendedName>
        <fullName evidence="1">GCVT N-terminal domain-containing protein</fullName>
    </recommendedName>
</protein>
<organism evidence="2">
    <name type="scientific">marine metagenome</name>
    <dbReference type="NCBI Taxonomy" id="408172"/>
    <lineage>
        <taxon>unclassified sequences</taxon>
        <taxon>metagenomes</taxon>
        <taxon>ecological metagenomes</taxon>
    </lineage>
</organism>
<dbReference type="EMBL" id="UINC01099643">
    <property type="protein sequence ID" value="SVC59073.1"/>
    <property type="molecule type" value="Genomic_DNA"/>
</dbReference>